<dbReference type="SUPFAM" id="SSF81383">
    <property type="entry name" value="F-box domain"/>
    <property type="match status" value="1"/>
</dbReference>
<dbReference type="CDD" id="cd22162">
    <property type="entry name" value="F-box_AtSKIP3-like"/>
    <property type="match status" value="1"/>
</dbReference>
<sequence length="306" mass="34634">MNRVSGVSGFSLLPEGCISEIIALTSPRDAGRASAISSAFKSAAEFDSVWEKFLPSDYPEIISRSVSPVVYSTKKELYFLLCDTPILLDGSNLSFILNKWSRKKCYMLRARELSIVWGDTPDYWEWTSLPESRFPEVAKLLRVCWLAIGGKMQTQMLSPKTTYAAYLVFKLAEWNRGLDVPSKASVGIVAESQEGAEDSNHTVYLKLATDRPQPLRGLRRRAARQPNGRLPQKRVDGWMEIELGEFFNDLGDDGEVEMQLNGTQQGHWKTGLIVEGIELRPKDLIKKKKKCFGLKRRSKLKRYTCT</sequence>
<dbReference type="InterPro" id="IPR036047">
    <property type="entry name" value="F-box-like_dom_sf"/>
</dbReference>
<accession>A0ABC8U183</accession>
<organism evidence="1 2">
    <name type="scientific">Ilex paraguariensis</name>
    <name type="common">yerba mate</name>
    <dbReference type="NCBI Taxonomy" id="185542"/>
    <lineage>
        <taxon>Eukaryota</taxon>
        <taxon>Viridiplantae</taxon>
        <taxon>Streptophyta</taxon>
        <taxon>Embryophyta</taxon>
        <taxon>Tracheophyta</taxon>
        <taxon>Spermatophyta</taxon>
        <taxon>Magnoliopsida</taxon>
        <taxon>eudicotyledons</taxon>
        <taxon>Gunneridae</taxon>
        <taxon>Pentapetalae</taxon>
        <taxon>asterids</taxon>
        <taxon>campanulids</taxon>
        <taxon>Aquifoliales</taxon>
        <taxon>Aquifoliaceae</taxon>
        <taxon>Ilex</taxon>
    </lineage>
</organism>
<dbReference type="Proteomes" id="UP001642360">
    <property type="component" value="Unassembled WGS sequence"/>
</dbReference>
<dbReference type="Pfam" id="PF14299">
    <property type="entry name" value="PP2"/>
    <property type="match status" value="1"/>
</dbReference>
<protein>
    <submittedName>
        <fullName evidence="1">Uncharacterized protein</fullName>
    </submittedName>
</protein>
<evidence type="ECO:0000313" key="1">
    <source>
        <dbReference type="EMBL" id="CAK9173807.1"/>
    </source>
</evidence>
<reference evidence="1 2" key="1">
    <citation type="submission" date="2024-02" db="EMBL/GenBank/DDBJ databases">
        <authorList>
            <person name="Vignale AGUSTIN F."/>
            <person name="Sosa J E."/>
            <person name="Modenutti C."/>
        </authorList>
    </citation>
    <scope>NUCLEOTIDE SEQUENCE [LARGE SCALE GENOMIC DNA]</scope>
</reference>
<evidence type="ECO:0000313" key="2">
    <source>
        <dbReference type="Proteomes" id="UP001642360"/>
    </source>
</evidence>
<proteinExistence type="predicted"/>
<dbReference type="PANTHER" id="PTHR32278">
    <property type="entry name" value="F-BOX DOMAIN-CONTAINING PROTEIN"/>
    <property type="match status" value="1"/>
</dbReference>
<comment type="caution">
    <text evidence="1">The sequence shown here is derived from an EMBL/GenBank/DDBJ whole genome shotgun (WGS) entry which is preliminary data.</text>
</comment>
<dbReference type="PANTHER" id="PTHR32278:SF116">
    <property type="entry name" value="F-BOX PROTEIN PP2-B10-LIKE"/>
    <property type="match status" value="1"/>
</dbReference>
<dbReference type="InterPro" id="IPR025886">
    <property type="entry name" value="PP2-like"/>
</dbReference>
<dbReference type="EMBL" id="CAUOFW020006214">
    <property type="protein sequence ID" value="CAK9173807.1"/>
    <property type="molecule type" value="Genomic_DNA"/>
</dbReference>
<name>A0ABC8U183_9AQUA</name>
<dbReference type="AlphaFoldDB" id="A0ABC8U183"/>
<gene>
    <name evidence="1" type="ORF">ILEXP_LOCUS43536</name>
</gene>
<keyword evidence="2" id="KW-1185">Reference proteome</keyword>